<proteinExistence type="predicted"/>
<feature type="compositionally biased region" description="Basic and acidic residues" evidence="1">
    <location>
        <begin position="1"/>
        <end position="19"/>
    </location>
</feature>
<dbReference type="Proteomes" id="UP000076552">
    <property type="component" value="Unassembled WGS sequence"/>
</dbReference>
<dbReference type="GO" id="GO:0016740">
    <property type="term" value="F:transferase activity"/>
    <property type="evidence" value="ECO:0007669"/>
    <property type="project" value="UniProtKB-KW"/>
</dbReference>
<feature type="region of interest" description="Disordered" evidence="1">
    <location>
        <begin position="1"/>
        <end position="22"/>
    </location>
</feature>
<keyword evidence="2" id="KW-0808">Transferase</keyword>
<name>A0A161VXI6_9PEZI</name>
<dbReference type="AlphaFoldDB" id="A0A161VXI6"/>
<organism evidence="2 3">
    <name type="scientific">Colletotrichum tofieldiae</name>
    <dbReference type="NCBI Taxonomy" id="708197"/>
    <lineage>
        <taxon>Eukaryota</taxon>
        <taxon>Fungi</taxon>
        <taxon>Dikarya</taxon>
        <taxon>Ascomycota</taxon>
        <taxon>Pezizomycotina</taxon>
        <taxon>Sordariomycetes</taxon>
        <taxon>Hypocreomycetidae</taxon>
        <taxon>Glomerellales</taxon>
        <taxon>Glomerellaceae</taxon>
        <taxon>Colletotrichum</taxon>
        <taxon>Colletotrichum spaethianum species complex</taxon>
    </lineage>
</organism>
<dbReference type="SUPFAM" id="SSF56112">
    <property type="entry name" value="Protein kinase-like (PK-like)"/>
    <property type="match status" value="1"/>
</dbReference>
<accession>A0A161VXI6</accession>
<dbReference type="EMBL" id="LFIV01000003">
    <property type="protein sequence ID" value="KZL78205.1"/>
    <property type="molecule type" value="Genomic_DNA"/>
</dbReference>
<evidence type="ECO:0000313" key="2">
    <source>
        <dbReference type="EMBL" id="KZL78205.1"/>
    </source>
</evidence>
<evidence type="ECO:0000256" key="1">
    <source>
        <dbReference type="SAM" id="MobiDB-lite"/>
    </source>
</evidence>
<comment type="caution">
    <text evidence="2">The sequence shown here is derived from an EMBL/GenBank/DDBJ whole genome shotgun (WGS) entry which is preliminary data.</text>
</comment>
<keyword evidence="3" id="KW-1185">Reference proteome</keyword>
<dbReference type="InterPro" id="IPR011009">
    <property type="entry name" value="Kinase-like_dom_sf"/>
</dbReference>
<sequence>MADRKGGKILDPKDSDLRSDQTNTLRLQPLSSRPSFVLNNTSEHSAPFGFLAHIFSMAPFDFIAEQNVRDARLAFARSLIEMKEDIVAFVDKRLGWNGTGYYDGFLKGSFNISLVVQRADSEEHVIICFPVPGNIHEPWRDEKVENKVMVMRHLRDLTSIPVPLVRDWGLTENSPQHLGPFIIMDFVEGQDLSDLLQQPTENKEDAIVLDPDVNNAKLDFVYG</sequence>
<reference evidence="2 3" key="1">
    <citation type="submission" date="2015-06" db="EMBL/GenBank/DDBJ databases">
        <title>Survival trade-offs in plant roots during colonization by closely related pathogenic and mutualistic fungi.</title>
        <authorList>
            <person name="Hacquard S."/>
            <person name="Kracher B."/>
            <person name="Hiruma K."/>
            <person name="Weinman A."/>
            <person name="Muench P."/>
            <person name="Garrido Oter R."/>
            <person name="Ver Loren van Themaat E."/>
            <person name="Dallerey J.-F."/>
            <person name="Damm U."/>
            <person name="Henrissat B."/>
            <person name="Lespinet O."/>
            <person name="Thon M."/>
            <person name="Kemen E."/>
            <person name="McHardy A.C."/>
            <person name="Schulze-Lefert P."/>
            <person name="O'Connell R.J."/>
        </authorList>
    </citation>
    <scope>NUCLEOTIDE SEQUENCE [LARGE SCALE GENOMIC DNA]</scope>
    <source>
        <strain evidence="2 3">0861</strain>
    </source>
</reference>
<evidence type="ECO:0000313" key="3">
    <source>
        <dbReference type="Proteomes" id="UP000076552"/>
    </source>
</evidence>
<protein>
    <submittedName>
        <fullName evidence="2">Phosphotransferase enzyme family protein</fullName>
    </submittedName>
</protein>
<gene>
    <name evidence="2" type="ORF">CT0861_12401</name>
</gene>